<keyword evidence="3" id="KW-1185">Reference proteome</keyword>
<dbReference type="Gene3D" id="6.10.110.10">
    <property type="match status" value="1"/>
</dbReference>
<dbReference type="InterPro" id="IPR007011">
    <property type="entry name" value="LEA_SMP_dom"/>
</dbReference>
<name>A0A383WAM3_TETOB</name>
<dbReference type="Proteomes" id="UP000256970">
    <property type="component" value="Unassembled WGS sequence"/>
</dbReference>
<accession>A0A383WAM3</accession>
<sequence length="84" mass="7900">MLWSVKLGAAPRLVCARASKGSKGGKSTPMAPADAARIQSAAAKAGGGGVAKGSFAARAQSAAAKNANAGICDSKGGKGGTGGK</sequence>
<feature type="domain" description="SMP" evidence="1">
    <location>
        <begin position="27"/>
        <end position="68"/>
    </location>
</feature>
<evidence type="ECO:0000259" key="1">
    <source>
        <dbReference type="Pfam" id="PF04927"/>
    </source>
</evidence>
<proteinExistence type="predicted"/>
<protein>
    <recommendedName>
        <fullName evidence="1">SMP domain-containing protein</fullName>
    </recommendedName>
</protein>
<dbReference type="AlphaFoldDB" id="A0A383WAM3"/>
<organism evidence="2 3">
    <name type="scientific">Tetradesmus obliquus</name>
    <name type="common">Green alga</name>
    <name type="synonym">Acutodesmus obliquus</name>
    <dbReference type="NCBI Taxonomy" id="3088"/>
    <lineage>
        <taxon>Eukaryota</taxon>
        <taxon>Viridiplantae</taxon>
        <taxon>Chlorophyta</taxon>
        <taxon>core chlorophytes</taxon>
        <taxon>Chlorophyceae</taxon>
        <taxon>CS clade</taxon>
        <taxon>Sphaeropleales</taxon>
        <taxon>Scenedesmaceae</taxon>
        <taxon>Tetradesmus</taxon>
    </lineage>
</organism>
<evidence type="ECO:0000313" key="2">
    <source>
        <dbReference type="EMBL" id="SZX74501.1"/>
    </source>
</evidence>
<gene>
    <name evidence="2" type="ORF">BQ4739_LOCUS14769</name>
</gene>
<evidence type="ECO:0000313" key="3">
    <source>
        <dbReference type="Proteomes" id="UP000256970"/>
    </source>
</evidence>
<dbReference type="EMBL" id="FNXT01001215">
    <property type="protein sequence ID" value="SZX74501.1"/>
    <property type="molecule type" value="Genomic_DNA"/>
</dbReference>
<dbReference type="Pfam" id="PF04927">
    <property type="entry name" value="SMP"/>
    <property type="match status" value="1"/>
</dbReference>
<reference evidence="2 3" key="1">
    <citation type="submission" date="2016-10" db="EMBL/GenBank/DDBJ databases">
        <authorList>
            <person name="Cai Z."/>
        </authorList>
    </citation>
    <scope>NUCLEOTIDE SEQUENCE [LARGE SCALE GENOMIC DNA]</scope>
</reference>
<dbReference type="InterPro" id="IPR038213">
    <property type="entry name" value="IFI6/IFI27-like_sf"/>
</dbReference>